<accession>A0A086SK04</accession>
<name>A0A086SK04_VIBCL</name>
<reference evidence="5 6" key="1">
    <citation type="submission" date="2018-09" db="EMBL/GenBank/DDBJ databases">
        <title>Genomic epidemiology reveals two lineages of Vibrio cholerae that can cause global cholera epidemics despite absence of cholera toxin gene.</title>
        <authorList>
            <person name="Wang H."/>
            <person name="Zen W."/>
            <person name="Yu H."/>
            <person name="Zhang W."/>
            <person name="Pan J."/>
            <person name="Yang C."/>
            <person name="Cui Y."/>
        </authorList>
    </citation>
    <scope>NUCLEOTIDE SEQUENCE [LARGE SCALE GENOMIC DNA]</scope>
    <source>
        <strain evidence="5 6">00-1_S85</strain>
    </source>
</reference>
<feature type="signal peptide" evidence="3">
    <location>
        <begin position="1"/>
        <end position="21"/>
    </location>
</feature>
<proteinExistence type="inferred from homology"/>
<dbReference type="KEGG" id="vcq:EN18_03900"/>
<comment type="similarity">
    <text evidence="1 3">Belongs to the UPF0319 family.</text>
</comment>
<dbReference type="InterPro" id="IPR018635">
    <property type="entry name" value="UPF0319"/>
</dbReference>
<evidence type="ECO:0000256" key="1">
    <source>
        <dbReference type="ARBA" id="ARBA00008490"/>
    </source>
</evidence>
<dbReference type="KEGG" id="vcz:VAB027_995"/>
<dbReference type="HAMAP" id="MF_00789">
    <property type="entry name" value="UPF0319"/>
    <property type="match status" value="1"/>
</dbReference>
<organism evidence="5 6">
    <name type="scientific">Vibrio cholerae</name>
    <dbReference type="NCBI Taxonomy" id="666"/>
    <lineage>
        <taxon>Bacteria</taxon>
        <taxon>Pseudomonadati</taxon>
        <taxon>Pseudomonadota</taxon>
        <taxon>Gammaproteobacteria</taxon>
        <taxon>Vibrionales</taxon>
        <taxon>Vibrionaceae</taxon>
        <taxon>Vibrio</taxon>
    </lineage>
</organism>
<dbReference type="EMBL" id="JAHBND010000050">
    <property type="protein sequence ID" value="MBS7672095.1"/>
    <property type="molecule type" value="Genomic_DNA"/>
</dbReference>
<dbReference type="PANTHER" id="PTHR38108:SF1">
    <property type="entry name" value="UPF0319 PROTEIN YCCT"/>
    <property type="match status" value="1"/>
</dbReference>
<feature type="chain" id="PRO_5015204474" description="UPF0319 protein D6U24_12140" evidence="3">
    <location>
        <begin position="22"/>
        <end position="211"/>
    </location>
</feature>
<dbReference type="GeneID" id="69721836"/>
<dbReference type="NCBIfam" id="NF003383">
    <property type="entry name" value="PRK04517.1"/>
    <property type="match status" value="1"/>
</dbReference>
<evidence type="ECO:0000313" key="6">
    <source>
        <dbReference type="Proteomes" id="UP000471242"/>
    </source>
</evidence>
<reference evidence="4" key="2">
    <citation type="submission" date="2021-05" db="EMBL/GenBank/DDBJ databases">
        <authorList>
            <person name="Stine C."/>
        </authorList>
    </citation>
    <scope>NUCLEOTIDE SEQUENCE</scope>
    <source>
        <strain evidence="4">TDS0091212</strain>
    </source>
</reference>
<gene>
    <name evidence="5" type="ORF">D6U24_12140</name>
    <name evidence="4" type="ORF">KIN13_01355</name>
</gene>
<dbReference type="Proteomes" id="UP000471242">
    <property type="component" value="Unassembled WGS sequence"/>
</dbReference>
<keyword evidence="2 3" id="KW-0732">Signal</keyword>
<dbReference type="EMBL" id="QZRB01000016">
    <property type="protein sequence ID" value="MVD24110.1"/>
    <property type="molecule type" value="Genomic_DNA"/>
</dbReference>
<protein>
    <recommendedName>
        <fullName evidence="3">UPF0319 protein D6U24_12140</fullName>
    </recommendedName>
</protein>
<dbReference type="RefSeq" id="WP_000803889.1">
    <property type="nucleotide sequence ID" value="NZ_AP018677.1"/>
</dbReference>
<dbReference type="PANTHER" id="PTHR38108">
    <property type="entry name" value="UPF0319 PROTEIN YCCT"/>
    <property type="match status" value="1"/>
</dbReference>
<sequence length="211" mass="23633" precursor="true">MKPMQRLTCLLALCFAASASAKVTMEIPDTIDLLVVNGSSPKLSGGFFDATKKLELEDGEQQIVFRYSPYFSQGNDRIIIDSEVVIATFDAANQELRFDMPKYRDAPQATKAIKTMQWQLLDQQGKAVELRQDRLIKEGMQIGRNFEFETAEYNKKGGVAALTSSMAVQPIAQQEISNATAMAAAEEMLHFWYNKADAETKARFKAFVNQQ</sequence>
<evidence type="ECO:0000313" key="4">
    <source>
        <dbReference type="EMBL" id="MBS7672095.1"/>
    </source>
</evidence>
<reference evidence="4" key="3">
    <citation type="submission" date="2023-08" db="EMBL/GenBank/DDBJ databases">
        <title>Vibrio cholerae Outbreaks in Tanzania Exemplify Founder Flush: Simultaneous Increases in Population Size and Genetic Diversity.</title>
        <authorList>
            <person name="Debes A.K."/>
            <person name="Mohammed A."/>
            <person name="Maseke I."/>
            <person name="Almeida M."/>
            <person name="Li S."/>
            <person name="Matimba H."/>
            <person name="Joachim A."/>
            <person name="Mizinduko M."/>
            <person name="Nyanga S."/>
            <person name="Kelly M."/>
            <person name="Kachwamba Y."/>
            <person name="Schaffer A.M."/>
            <person name="Nyanga A.S."/>
            <person name="Mghamba J."/>
            <person name="Mosha F.S."/>
            <person name="Sack D.A."/>
            <person name="Stine O.C."/>
        </authorList>
    </citation>
    <scope>NUCLEOTIDE SEQUENCE</scope>
    <source>
        <strain evidence="4">TDS0091212</strain>
    </source>
</reference>
<dbReference type="AlphaFoldDB" id="A0A086SK04"/>
<dbReference type="KEGG" id="vcx:VAA049_1872"/>
<dbReference type="Proteomes" id="UP001196338">
    <property type="component" value="Unassembled WGS sequence"/>
</dbReference>
<comment type="caution">
    <text evidence="5">The sequence shown here is derived from an EMBL/GenBank/DDBJ whole genome shotgun (WGS) entry which is preliminary data.</text>
</comment>
<evidence type="ECO:0000256" key="3">
    <source>
        <dbReference type="HAMAP-Rule" id="MF_00789"/>
    </source>
</evidence>
<dbReference type="Pfam" id="PF09829">
    <property type="entry name" value="DUF2057"/>
    <property type="match status" value="1"/>
</dbReference>
<evidence type="ECO:0000256" key="2">
    <source>
        <dbReference type="ARBA" id="ARBA00022729"/>
    </source>
</evidence>
<dbReference type="OMA" id="MQIGRDY"/>
<evidence type="ECO:0000313" key="5">
    <source>
        <dbReference type="EMBL" id="MVD24110.1"/>
    </source>
</evidence>